<gene>
    <name evidence="1" type="ORF">CG757_05165</name>
</gene>
<dbReference type="Pfam" id="PF23982">
    <property type="entry name" value="XM1_gp53_minor_capsid"/>
    <property type="match status" value="1"/>
</dbReference>
<dbReference type="AlphaFoldDB" id="A0A5I1MIX1"/>
<sequence>MPGQSILYAPGYGYPGASTRPSHSTIEPVMLDSAKPFADNGLPGKKVDGKFVPLEEGDTADVIYGIRVRSYPFMSDEDVSRQLSTPYNHTGDVLVRGYIAVKVSAGTPAEGGKVWVRVKGQTSDKPLGGFEAAADTTAGNTVELKIARFMGNADADGIAEIAFNI</sequence>
<name>A0A5I1MIX1_SALET</name>
<dbReference type="EMBL" id="AAKOIS010000001">
    <property type="protein sequence ID" value="ECT9336021.1"/>
    <property type="molecule type" value="Genomic_DNA"/>
</dbReference>
<organism evidence="1">
    <name type="scientific">Salmonella enterica subsp. enterica serovar Cotham</name>
    <dbReference type="NCBI Taxonomy" id="2572724"/>
    <lineage>
        <taxon>Bacteria</taxon>
        <taxon>Pseudomonadati</taxon>
        <taxon>Pseudomonadota</taxon>
        <taxon>Gammaproteobacteria</taxon>
        <taxon>Enterobacterales</taxon>
        <taxon>Enterobacteriaceae</taxon>
        <taxon>Salmonella</taxon>
    </lineage>
</organism>
<evidence type="ECO:0008006" key="2">
    <source>
        <dbReference type="Google" id="ProtNLM"/>
    </source>
</evidence>
<dbReference type="InterPro" id="IPR056914">
    <property type="entry name" value="Gp53-like"/>
</dbReference>
<proteinExistence type="predicted"/>
<accession>A0A5I1MIX1</accession>
<comment type="caution">
    <text evidence="1">The sequence shown here is derived from an EMBL/GenBank/DDBJ whole genome shotgun (WGS) entry which is preliminary data.</text>
</comment>
<evidence type="ECO:0000313" key="1">
    <source>
        <dbReference type="EMBL" id="ECT9336021.1"/>
    </source>
</evidence>
<reference evidence="1" key="1">
    <citation type="submission" date="2018-07" db="EMBL/GenBank/DDBJ databases">
        <authorList>
            <consortium name="PulseNet: The National Subtyping Network for Foodborne Disease Surveillance"/>
            <person name="Tarr C.L."/>
            <person name="Trees E."/>
            <person name="Katz L.S."/>
            <person name="Carleton-Romer H.A."/>
            <person name="Stroika S."/>
            <person name="Kucerova Z."/>
            <person name="Roache K.F."/>
            <person name="Sabol A.L."/>
            <person name="Besser J."/>
            <person name="Gerner-Smidt P."/>
        </authorList>
    </citation>
    <scope>NUCLEOTIDE SEQUENCE</scope>
    <source>
        <strain evidence="1">2015AM-0391</strain>
    </source>
</reference>
<protein>
    <recommendedName>
        <fullName evidence="2">Bacteriophage protein</fullName>
    </recommendedName>
</protein>